<evidence type="ECO:0000256" key="2">
    <source>
        <dbReference type="ARBA" id="ARBA00022827"/>
    </source>
</evidence>
<keyword evidence="6" id="KW-1185">Reference proteome</keyword>
<evidence type="ECO:0000256" key="1">
    <source>
        <dbReference type="ARBA" id="ARBA00022630"/>
    </source>
</evidence>
<sequence length="423" mass="46983">MNTLPTPKSFDLAIIGGGIAGCIMSISLTKHNIKHTLYEAASQFGEIGAGIGFQPHIVKTMELISPDIKDAFLNTAESSDDEYPLFFNVSVGDLRKSGNNGQTPFCDWPARGGLRGGVHRAHFLNELVKLIPDSIPKFRKRLVNITEAQDGNAVLQFSDGTTAKHSAVIGCDGIKSKTRELVLGEEDAKPTFSGKYAYRGLIPMPKAIEIMGEHARKESQMFCGYHGHVLTFPIAKGTILNVVAFSSRKEWDSTNWVITTSKEHMLADYEHWNPKVRSIIANVQKPDIWALFDHRPAKTYFLGRTICLVGDAAHASTPHQGAGAGIGVEDCYILGNLLGKIDDVKDLQKVFKAYDEVRRPRTQRVVTTSREGGMMYEFEGQEGDDLEAIAKNMQTRMDWIWDADIVQDLERAFRILQEEVLIS</sequence>
<keyword evidence="3" id="KW-0560">Oxidoreductase</keyword>
<dbReference type="Gene3D" id="3.50.50.60">
    <property type="entry name" value="FAD/NAD(P)-binding domain"/>
    <property type="match status" value="1"/>
</dbReference>
<organism evidence="5 6">
    <name type="scientific">Dendryphion nanum</name>
    <dbReference type="NCBI Taxonomy" id="256645"/>
    <lineage>
        <taxon>Eukaryota</taxon>
        <taxon>Fungi</taxon>
        <taxon>Dikarya</taxon>
        <taxon>Ascomycota</taxon>
        <taxon>Pezizomycotina</taxon>
        <taxon>Dothideomycetes</taxon>
        <taxon>Pleosporomycetidae</taxon>
        <taxon>Pleosporales</taxon>
        <taxon>Torulaceae</taxon>
        <taxon>Dendryphion</taxon>
    </lineage>
</organism>
<reference evidence="5" key="1">
    <citation type="journal article" date="2021" name="Nat. Commun.">
        <title>Genetic determinants of endophytism in the Arabidopsis root mycobiome.</title>
        <authorList>
            <person name="Mesny F."/>
            <person name="Miyauchi S."/>
            <person name="Thiergart T."/>
            <person name="Pickel B."/>
            <person name="Atanasova L."/>
            <person name="Karlsson M."/>
            <person name="Huettel B."/>
            <person name="Barry K.W."/>
            <person name="Haridas S."/>
            <person name="Chen C."/>
            <person name="Bauer D."/>
            <person name="Andreopoulos W."/>
            <person name="Pangilinan J."/>
            <person name="LaButti K."/>
            <person name="Riley R."/>
            <person name="Lipzen A."/>
            <person name="Clum A."/>
            <person name="Drula E."/>
            <person name="Henrissat B."/>
            <person name="Kohler A."/>
            <person name="Grigoriev I.V."/>
            <person name="Martin F.M."/>
            <person name="Hacquard S."/>
        </authorList>
    </citation>
    <scope>NUCLEOTIDE SEQUENCE</scope>
    <source>
        <strain evidence="5">MPI-CAGE-CH-0243</strain>
    </source>
</reference>
<dbReference type="PANTHER" id="PTHR46720:SF3">
    <property type="entry name" value="FAD-BINDING DOMAIN-CONTAINING PROTEIN-RELATED"/>
    <property type="match status" value="1"/>
</dbReference>
<keyword evidence="1" id="KW-0285">Flavoprotein</keyword>
<dbReference type="InterPro" id="IPR002938">
    <property type="entry name" value="FAD-bd"/>
</dbReference>
<dbReference type="InterPro" id="IPR036188">
    <property type="entry name" value="FAD/NAD-bd_sf"/>
</dbReference>
<name>A0A9P9D8G1_9PLEO</name>
<dbReference type="EMBL" id="JAGMWT010000017">
    <property type="protein sequence ID" value="KAH7114251.1"/>
    <property type="molecule type" value="Genomic_DNA"/>
</dbReference>
<dbReference type="PRINTS" id="PR00420">
    <property type="entry name" value="RNGMNOXGNASE"/>
</dbReference>
<dbReference type="SUPFAM" id="SSF51905">
    <property type="entry name" value="FAD/NAD(P)-binding domain"/>
    <property type="match status" value="1"/>
</dbReference>
<dbReference type="OrthoDB" id="417877at2759"/>
<dbReference type="Pfam" id="PF01494">
    <property type="entry name" value="FAD_binding_3"/>
    <property type="match status" value="1"/>
</dbReference>
<gene>
    <name evidence="5" type="ORF">B0J11DRAFT_540507</name>
</gene>
<dbReference type="GO" id="GO:0044550">
    <property type="term" value="P:secondary metabolite biosynthetic process"/>
    <property type="evidence" value="ECO:0007669"/>
    <property type="project" value="TreeGrafter"/>
</dbReference>
<dbReference type="InterPro" id="IPR051104">
    <property type="entry name" value="FAD_monoxygenase"/>
</dbReference>
<evidence type="ECO:0000256" key="3">
    <source>
        <dbReference type="ARBA" id="ARBA00023002"/>
    </source>
</evidence>
<dbReference type="SUPFAM" id="SSF54373">
    <property type="entry name" value="FAD-linked reductases, C-terminal domain"/>
    <property type="match status" value="1"/>
</dbReference>
<dbReference type="GO" id="GO:0016491">
    <property type="term" value="F:oxidoreductase activity"/>
    <property type="evidence" value="ECO:0007669"/>
    <property type="project" value="UniProtKB-KW"/>
</dbReference>
<evidence type="ECO:0000313" key="5">
    <source>
        <dbReference type="EMBL" id="KAH7114251.1"/>
    </source>
</evidence>
<comment type="caution">
    <text evidence="5">The sequence shown here is derived from an EMBL/GenBank/DDBJ whole genome shotgun (WGS) entry which is preliminary data.</text>
</comment>
<dbReference type="PANTHER" id="PTHR46720">
    <property type="entry name" value="HYDROXYLASE, PUTATIVE (AFU_ORTHOLOGUE AFUA_3G01460)-RELATED"/>
    <property type="match status" value="1"/>
</dbReference>
<protein>
    <submittedName>
        <fullName evidence="5">Salicylate 1-hydroxylase-like protein</fullName>
    </submittedName>
</protein>
<dbReference type="FunFam" id="3.50.50.60:FF:000153">
    <property type="entry name" value="Salicylate hydroxylase, putative"/>
    <property type="match status" value="1"/>
</dbReference>
<evidence type="ECO:0000313" key="6">
    <source>
        <dbReference type="Proteomes" id="UP000700596"/>
    </source>
</evidence>
<accession>A0A9P9D8G1</accession>
<keyword evidence="2" id="KW-0274">FAD</keyword>
<proteinExistence type="predicted"/>
<dbReference type="Proteomes" id="UP000700596">
    <property type="component" value="Unassembled WGS sequence"/>
</dbReference>
<feature type="domain" description="FAD-binding" evidence="4">
    <location>
        <begin position="138"/>
        <end position="368"/>
    </location>
</feature>
<dbReference type="GO" id="GO:0071949">
    <property type="term" value="F:FAD binding"/>
    <property type="evidence" value="ECO:0007669"/>
    <property type="project" value="InterPro"/>
</dbReference>
<evidence type="ECO:0000259" key="4">
    <source>
        <dbReference type="Pfam" id="PF01494"/>
    </source>
</evidence>
<dbReference type="AlphaFoldDB" id="A0A9P9D8G1"/>